<gene>
    <name evidence="2" type="ORF">Ctob_011991</name>
</gene>
<proteinExistence type="predicted"/>
<evidence type="ECO:0000313" key="3">
    <source>
        <dbReference type="Proteomes" id="UP000037460"/>
    </source>
</evidence>
<dbReference type="AlphaFoldDB" id="A0A0M0JEM1"/>
<accession>A0A0M0JEM1</accession>
<comment type="caution">
    <text evidence="2">The sequence shown here is derived from an EMBL/GenBank/DDBJ whole genome shotgun (WGS) entry which is preliminary data.</text>
</comment>
<dbReference type="InterPro" id="IPR019639">
    <property type="entry name" value="DUF2505"/>
</dbReference>
<keyword evidence="3" id="KW-1185">Reference proteome</keyword>
<dbReference type="OrthoDB" id="10643777at2759"/>
<dbReference type="Pfam" id="PF10698">
    <property type="entry name" value="DUF2505"/>
    <property type="match status" value="1"/>
</dbReference>
<evidence type="ECO:0000256" key="1">
    <source>
        <dbReference type="SAM" id="MobiDB-lite"/>
    </source>
</evidence>
<feature type="region of interest" description="Disordered" evidence="1">
    <location>
        <begin position="445"/>
        <end position="472"/>
    </location>
</feature>
<organism evidence="2 3">
    <name type="scientific">Chrysochromulina tobinii</name>
    <dbReference type="NCBI Taxonomy" id="1460289"/>
    <lineage>
        <taxon>Eukaryota</taxon>
        <taxon>Haptista</taxon>
        <taxon>Haptophyta</taxon>
        <taxon>Prymnesiophyceae</taxon>
        <taxon>Prymnesiales</taxon>
        <taxon>Chrysochromulinaceae</taxon>
        <taxon>Chrysochromulina</taxon>
    </lineage>
</organism>
<reference evidence="3" key="1">
    <citation type="journal article" date="2015" name="PLoS Genet.">
        <title>Genome Sequence and Transcriptome Analyses of Chrysochromulina tobin: Metabolic Tools for Enhanced Algal Fitness in the Prominent Order Prymnesiales (Haptophyceae).</title>
        <authorList>
            <person name="Hovde B.T."/>
            <person name="Deodato C.R."/>
            <person name="Hunsperger H.M."/>
            <person name="Ryken S.A."/>
            <person name="Yost W."/>
            <person name="Jha R.K."/>
            <person name="Patterson J."/>
            <person name="Monnat R.J. Jr."/>
            <person name="Barlow S.B."/>
            <person name="Starkenburg S.R."/>
            <person name="Cattolico R.A."/>
        </authorList>
    </citation>
    <scope>NUCLEOTIDE SEQUENCE</scope>
    <source>
        <strain evidence="3">CCMP291</strain>
    </source>
</reference>
<feature type="region of interest" description="Disordered" evidence="1">
    <location>
        <begin position="250"/>
        <end position="273"/>
    </location>
</feature>
<protein>
    <submittedName>
        <fullName evidence="2">Uncharacterized protein</fullName>
    </submittedName>
</protein>
<dbReference type="Proteomes" id="UP000037460">
    <property type="component" value="Unassembled WGS sequence"/>
</dbReference>
<sequence>MPRSMKASYVCKMSAEEFWALRMDLGFDQFQADERNGGFKLLENVIVDGRVSRTTVLTFKENPIPPRFRSYLGADEFSFKVRAKWHETKYDEKNRMSYTSEPPVMKDKITVSGEQWVEPISDMQCRVVQTATIGVAIFGLGSSVEDSLIKQTEQSSGQLPQVAEKYLAVLKARKEAEAALAAELLAEDAVATGAASEEVVGAQIKQMLAAEQNDQIEAIRREEAAFDAEDEGDGDAASDLERRMSQALAEDIEEDEEPNAAAGAGAGGPPKLAPRLDELRKFARAAAAEVPRCVARRAEAKQAVAASKMELTRALAAAETAKLSLDILKKLHRTEEKAAAESTSTIRQSTTEALQAAAQKAASCLLALPLARDSFIKAQAEEEAAVARLAQAIDASAAADEVVAASSSAEDELFARILREKAEAERQVSTSLSERWVVWEAVKSKAGLPPGSPKGVPKGVPPKVGVSGKQGG</sequence>
<dbReference type="EMBL" id="JWZX01003027">
    <property type="protein sequence ID" value="KOO25024.1"/>
    <property type="molecule type" value="Genomic_DNA"/>
</dbReference>
<feature type="compositionally biased region" description="Low complexity" evidence="1">
    <location>
        <begin position="453"/>
        <end position="472"/>
    </location>
</feature>
<evidence type="ECO:0000313" key="2">
    <source>
        <dbReference type="EMBL" id="KOO25024.1"/>
    </source>
</evidence>
<name>A0A0M0JEM1_9EUKA</name>